<name>A7NK42_ROSCS</name>
<sequence length="115" mass="12472">MEFIWAIVIGVLYAAGLYMIMRRSVVKIVLGLALLGYAANLLIFIVSHVTRGNPPLVPVGAEAPIAPYADPLPQALILTAIVIGFGVQAFTIVLFRRAYRSCGADDIDELRTTEQ</sequence>
<evidence type="ECO:0000256" key="5">
    <source>
        <dbReference type="ARBA" id="ARBA00022989"/>
    </source>
</evidence>
<dbReference type="STRING" id="383372.Rcas_1770"/>
<evidence type="ECO:0000256" key="7">
    <source>
        <dbReference type="SAM" id="Phobius"/>
    </source>
</evidence>
<feature type="transmembrane region" description="Helical" evidence="7">
    <location>
        <begin position="75"/>
        <end position="95"/>
    </location>
</feature>
<feature type="transmembrane region" description="Helical" evidence="7">
    <location>
        <begin position="6"/>
        <end position="21"/>
    </location>
</feature>
<evidence type="ECO:0000256" key="6">
    <source>
        <dbReference type="ARBA" id="ARBA00023136"/>
    </source>
</evidence>
<proteinExistence type="inferred from homology"/>
<comment type="subcellular location">
    <subcellularLocation>
        <location evidence="1">Cell membrane</location>
        <topology evidence="1">Multi-pass membrane protein</topology>
    </subcellularLocation>
</comment>
<dbReference type="NCBIfam" id="NF009302">
    <property type="entry name" value="PRK12659.1"/>
    <property type="match status" value="1"/>
</dbReference>
<dbReference type="PANTHER" id="PTHR34583:SF2">
    <property type="entry name" value="ANTIPORTER SUBUNIT MNHC2-RELATED"/>
    <property type="match status" value="1"/>
</dbReference>
<feature type="transmembrane region" description="Helical" evidence="7">
    <location>
        <begin position="28"/>
        <end position="49"/>
    </location>
</feature>
<dbReference type="AlphaFoldDB" id="A7NK42"/>
<keyword evidence="5 7" id="KW-1133">Transmembrane helix</keyword>
<keyword evidence="4 7" id="KW-0812">Transmembrane</keyword>
<reference evidence="8 9" key="1">
    <citation type="submission" date="2007-08" db="EMBL/GenBank/DDBJ databases">
        <title>Complete sequence of Roseiflexus castenholzii DSM 13941.</title>
        <authorList>
            <consortium name="US DOE Joint Genome Institute"/>
            <person name="Copeland A."/>
            <person name="Lucas S."/>
            <person name="Lapidus A."/>
            <person name="Barry K."/>
            <person name="Glavina del Rio T."/>
            <person name="Dalin E."/>
            <person name="Tice H."/>
            <person name="Pitluck S."/>
            <person name="Thompson L.S."/>
            <person name="Brettin T."/>
            <person name="Bruce D."/>
            <person name="Detter J.C."/>
            <person name="Han C."/>
            <person name="Tapia R."/>
            <person name="Schmutz J."/>
            <person name="Larimer F."/>
            <person name="Land M."/>
            <person name="Hauser L."/>
            <person name="Kyrpides N."/>
            <person name="Mikhailova N."/>
            <person name="Bryant D.A."/>
            <person name="Hanada S."/>
            <person name="Tsukatani Y."/>
            <person name="Richardson P."/>
        </authorList>
    </citation>
    <scope>NUCLEOTIDE SEQUENCE [LARGE SCALE GENOMIC DNA]</scope>
    <source>
        <strain evidence="9">DSM 13941 / HLO8</strain>
    </source>
</reference>
<dbReference type="OrthoDB" id="9799219at2"/>
<gene>
    <name evidence="8" type="ordered locus">Rcas_1770</name>
</gene>
<evidence type="ECO:0000313" key="8">
    <source>
        <dbReference type="EMBL" id="ABU57862.1"/>
    </source>
</evidence>
<evidence type="ECO:0000256" key="3">
    <source>
        <dbReference type="ARBA" id="ARBA00022475"/>
    </source>
</evidence>
<evidence type="ECO:0000313" key="9">
    <source>
        <dbReference type="Proteomes" id="UP000000263"/>
    </source>
</evidence>
<organism evidence="8 9">
    <name type="scientific">Roseiflexus castenholzii (strain DSM 13941 / HLO8)</name>
    <dbReference type="NCBI Taxonomy" id="383372"/>
    <lineage>
        <taxon>Bacteria</taxon>
        <taxon>Bacillati</taxon>
        <taxon>Chloroflexota</taxon>
        <taxon>Chloroflexia</taxon>
        <taxon>Chloroflexales</taxon>
        <taxon>Roseiflexineae</taxon>
        <taxon>Roseiflexaceae</taxon>
        <taxon>Roseiflexus</taxon>
    </lineage>
</organism>
<dbReference type="Gene3D" id="1.10.287.3510">
    <property type="match status" value="1"/>
</dbReference>
<accession>A7NK42</accession>
<protein>
    <submittedName>
        <fullName evidence="8">NADH-ubiquinone oxidoreductase chain 4L</fullName>
    </submittedName>
</protein>
<dbReference type="HOGENOM" id="CLU_082058_3_1_0"/>
<dbReference type="KEGG" id="rca:Rcas_1770"/>
<dbReference type="Proteomes" id="UP000000263">
    <property type="component" value="Chromosome"/>
</dbReference>
<dbReference type="EMBL" id="CP000804">
    <property type="protein sequence ID" value="ABU57862.1"/>
    <property type="molecule type" value="Genomic_DNA"/>
</dbReference>
<dbReference type="NCBIfam" id="NF006573">
    <property type="entry name" value="PRK09094.1"/>
    <property type="match status" value="1"/>
</dbReference>
<dbReference type="RefSeq" id="WP_012120288.1">
    <property type="nucleotide sequence ID" value="NC_009767.1"/>
</dbReference>
<evidence type="ECO:0000256" key="2">
    <source>
        <dbReference type="ARBA" id="ARBA00010388"/>
    </source>
</evidence>
<dbReference type="GO" id="GO:0005886">
    <property type="term" value="C:plasma membrane"/>
    <property type="evidence" value="ECO:0007669"/>
    <property type="project" value="UniProtKB-SubCell"/>
</dbReference>
<dbReference type="InterPro" id="IPR039428">
    <property type="entry name" value="NUOK/Mnh_C1-like"/>
</dbReference>
<keyword evidence="8" id="KW-0830">Ubiquinone</keyword>
<keyword evidence="9" id="KW-1185">Reference proteome</keyword>
<dbReference type="InterPro" id="IPR050601">
    <property type="entry name" value="CPA3_antiporter_subunitC"/>
</dbReference>
<keyword evidence="3" id="KW-1003">Cell membrane</keyword>
<dbReference type="eggNOG" id="COG1006">
    <property type="taxonomic scope" value="Bacteria"/>
</dbReference>
<evidence type="ECO:0000256" key="1">
    <source>
        <dbReference type="ARBA" id="ARBA00004651"/>
    </source>
</evidence>
<dbReference type="Pfam" id="PF00420">
    <property type="entry name" value="Oxidored_q2"/>
    <property type="match status" value="1"/>
</dbReference>
<keyword evidence="6 7" id="KW-0472">Membrane</keyword>
<evidence type="ECO:0000256" key="4">
    <source>
        <dbReference type="ARBA" id="ARBA00022692"/>
    </source>
</evidence>
<dbReference type="PANTHER" id="PTHR34583">
    <property type="entry name" value="ANTIPORTER SUBUNIT MNHC2-RELATED"/>
    <property type="match status" value="1"/>
</dbReference>
<comment type="similarity">
    <text evidence="2">Belongs to the CPA3 antiporters (TC 2.A.63) subunit C family.</text>
</comment>